<sequence>MELFQTERLFIRRFTPGDADDFYSFNGDPEVMKYIRPAKDREGCDAFLAENISLYDPGNVAGRYFTGEKETKRFVGTFSLLQIPGEDGMHIGYGLLPAFQGKGYALEMLMGGTDFFFRNRPDPFLMAITEKENTASQKVLRKAGYMFHADLQQHKPLYMYRIARPLSEQPAV</sequence>
<dbReference type="Pfam" id="PF13302">
    <property type="entry name" value="Acetyltransf_3"/>
    <property type="match status" value="1"/>
</dbReference>
<dbReference type="AlphaFoldDB" id="A0A1T4QRB3"/>
<proteinExistence type="predicted"/>
<keyword evidence="3" id="KW-1185">Reference proteome</keyword>
<dbReference type="STRING" id="413434.SAMN04488132_10925"/>
<dbReference type="PANTHER" id="PTHR43792:SF1">
    <property type="entry name" value="N-ACETYLTRANSFERASE DOMAIN-CONTAINING PROTEIN"/>
    <property type="match status" value="1"/>
</dbReference>
<dbReference type="SUPFAM" id="SSF55729">
    <property type="entry name" value="Acyl-CoA N-acyltransferases (Nat)"/>
    <property type="match status" value="1"/>
</dbReference>
<gene>
    <name evidence="2" type="ORF">SAMN04488132_10925</name>
</gene>
<reference evidence="2 3" key="1">
    <citation type="submission" date="2017-02" db="EMBL/GenBank/DDBJ databases">
        <authorList>
            <person name="Peterson S.W."/>
        </authorList>
    </citation>
    <scope>NUCLEOTIDE SEQUENCE [LARGE SCALE GENOMIC DNA]</scope>
    <source>
        <strain evidence="2 3">DSM 22335</strain>
    </source>
</reference>
<evidence type="ECO:0000313" key="2">
    <source>
        <dbReference type="EMBL" id="SKA05788.1"/>
    </source>
</evidence>
<name>A0A1T4QRB3_9BACT</name>
<dbReference type="OrthoDB" id="9811523at2"/>
<protein>
    <submittedName>
        <fullName evidence="2">Protein N-acetyltransferase, RimJ/RimL family</fullName>
    </submittedName>
</protein>
<dbReference type="PANTHER" id="PTHR43792">
    <property type="entry name" value="GNAT FAMILY, PUTATIVE (AFU_ORTHOLOGUE AFUA_3G00765)-RELATED-RELATED"/>
    <property type="match status" value="1"/>
</dbReference>
<dbReference type="InterPro" id="IPR051531">
    <property type="entry name" value="N-acetyltransferase"/>
</dbReference>
<organism evidence="2 3">
    <name type="scientific">Sediminibacterium ginsengisoli</name>
    <dbReference type="NCBI Taxonomy" id="413434"/>
    <lineage>
        <taxon>Bacteria</taxon>
        <taxon>Pseudomonadati</taxon>
        <taxon>Bacteroidota</taxon>
        <taxon>Chitinophagia</taxon>
        <taxon>Chitinophagales</taxon>
        <taxon>Chitinophagaceae</taxon>
        <taxon>Sediminibacterium</taxon>
    </lineage>
</organism>
<dbReference type="Proteomes" id="UP000190888">
    <property type="component" value="Unassembled WGS sequence"/>
</dbReference>
<accession>A0A1T4QRB3</accession>
<dbReference type="EMBL" id="FUWH01000009">
    <property type="protein sequence ID" value="SKA05788.1"/>
    <property type="molecule type" value="Genomic_DNA"/>
</dbReference>
<keyword evidence="2" id="KW-0808">Transferase</keyword>
<dbReference type="InterPro" id="IPR016181">
    <property type="entry name" value="Acyl_CoA_acyltransferase"/>
</dbReference>
<dbReference type="PROSITE" id="PS51186">
    <property type="entry name" value="GNAT"/>
    <property type="match status" value="1"/>
</dbReference>
<dbReference type="InterPro" id="IPR000182">
    <property type="entry name" value="GNAT_dom"/>
</dbReference>
<evidence type="ECO:0000259" key="1">
    <source>
        <dbReference type="PROSITE" id="PS51186"/>
    </source>
</evidence>
<dbReference type="Gene3D" id="3.40.630.30">
    <property type="match status" value="1"/>
</dbReference>
<feature type="domain" description="N-acetyltransferase" evidence="1">
    <location>
        <begin position="9"/>
        <end position="167"/>
    </location>
</feature>
<dbReference type="RefSeq" id="WP_078832131.1">
    <property type="nucleotide sequence ID" value="NZ_FUWH01000009.1"/>
</dbReference>
<dbReference type="GO" id="GO:0016747">
    <property type="term" value="F:acyltransferase activity, transferring groups other than amino-acyl groups"/>
    <property type="evidence" value="ECO:0007669"/>
    <property type="project" value="InterPro"/>
</dbReference>
<evidence type="ECO:0000313" key="3">
    <source>
        <dbReference type="Proteomes" id="UP000190888"/>
    </source>
</evidence>